<dbReference type="EC" id="3.1.3.62" evidence="4"/>
<accession>A0AAJ6QRU5</accession>
<evidence type="ECO:0000256" key="9">
    <source>
        <dbReference type="ARBA" id="ARBA00031642"/>
    </source>
</evidence>
<comment type="subcellular location">
    <subcellularLocation>
        <location evidence="1">Membrane</location>
    </subcellularLocation>
</comment>
<keyword evidence="15" id="KW-1185">Reference proteome</keyword>
<dbReference type="Pfam" id="PF00328">
    <property type="entry name" value="His_Phos_2"/>
    <property type="match status" value="1"/>
</dbReference>
<dbReference type="EC" id="3.1.3.80" evidence="3"/>
<evidence type="ECO:0000256" key="13">
    <source>
        <dbReference type="ARBA" id="ARBA00043832"/>
    </source>
</evidence>
<dbReference type="InterPro" id="IPR000560">
    <property type="entry name" value="His_Pase_clade-2"/>
</dbReference>
<dbReference type="GO" id="GO:0034417">
    <property type="term" value="F:bisphosphoglycerate 3-phosphatase activity"/>
    <property type="evidence" value="ECO:0007669"/>
    <property type="project" value="UniProtKB-EC"/>
</dbReference>
<comment type="catalytic activity">
    <reaction evidence="11">
        <text>1D-myo-inositol 1,2,4,5,6-pentakisphosphate + H2O = 1D-myo-inositol 1,2,5,6-tetrakisphosphate + phosphate</text>
        <dbReference type="Rhea" id="RHEA:77115"/>
        <dbReference type="ChEBI" id="CHEBI:15377"/>
        <dbReference type="ChEBI" id="CHEBI:43474"/>
        <dbReference type="ChEBI" id="CHEBI:57798"/>
        <dbReference type="ChEBI" id="CHEBI:195535"/>
        <dbReference type="EC" id="3.1.3.62"/>
    </reaction>
    <physiologicalReaction direction="left-to-right" evidence="11">
        <dbReference type="Rhea" id="RHEA:77116"/>
    </physiologicalReaction>
</comment>
<keyword evidence="8 14" id="KW-0472">Membrane</keyword>
<dbReference type="PANTHER" id="PTHR20963:SF8">
    <property type="entry name" value="MULTIPLE INOSITOL POLYPHOSPHATE PHOSPHATASE 1"/>
    <property type="match status" value="1"/>
</dbReference>
<proteinExistence type="inferred from homology"/>
<dbReference type="GO" id="GO:0052745">
    <property type="term" value="F:inositol phosphate phosphatase activity"/>
    <property type="evidence" value="ECO:0007669"/>
    <property type="project" value="TreeGrafter"/>
</dbReference>
<evidence type="ECO:0000256" key="11">
    <source>
        <dbReference type="ARBA" id="ARBA00043671"/>
    </source>
</evidence>
<evidence type="ECO:0000313" key="15">
    <source>
        <dbReference type="Proteomes" id="UP000694867"/>
    </source>
</evidence>
<evidence type="ECO:0000256" key="5">
    <source>
        <dbReference type="ARBA" id="ARBA00018097"/>
    </source>
</evidence>
<evidence type="ECO:0000256" key="7">
    <source>
        <dbReference type="ARBA" id="ARBA00022801"/>
    </source>
</evidence>
<comment type="catalytic activity">
    <reaction evidence="13">
        <text>(2R)-2,3-bisphosphoglycerate + H2O = (2R)-2-phosphoglycerate + phosphate</text>
        <dbReference type="Rhea" id="RHEA:27381"/>
        <dbReference type="ChEBI" id="CHEBI:15377"/>
        <dbReference type="ChEBI" id="CHEBI:43474"/>
        <dbReference type="ChEBI" id="CHEBI:58248"/>
        <dbReference type="ChEBI" id="CHEBI:58289"/>
        <dbReference type="EC" id="3.1.3.80"/>
    </reaction>
    <physiologicalReaction direction="left-to-right" evidence="13">
        <dbReference type="Rhea" id="RHEA:27382"/>
    </physiologicalReaction>
</comment>
<dbReference type="SUPFAM" id="SSF53254">
    <property type="entry name" value="Phosphoglycerate mutase-like"/>
    <property type="match status" value="1"/>
</dbReference>
<dbReference type="KEGG" id="goe:100901688"/>
<dbReference type="GeneID" id="100901688"/>
<dbReference type="PANTHER" id="PTHR20963">
    <property type="entry name" value="MULTIPLE INOSITOL POLYPHOSPHATE PHOSPHATASE-RELATED"/>
    <property type="match status" value="1"/>
</dbReference>
<name>A0AAJ6QRU5_9ACAR</name>
<dbReference type="Proteomes" id="UP000694867">
    <property type="component" value="Unplaced"/>
</dbReference>
<dbReference type="RefSeq" id="XP_003743800.1">
    <property type="nucleotide sequence ID" value="XM_003743752.2"/>
</dbReference>
<reference evidence="16" key="1">
    <citation type="submission" date="2025-08" db="UniProtKB">
        <authorList>
            <consortium name="RefSeq"/>
        </authorList>
    </citation>
    <scope>IDENTIFICATION</scope>
</reference>
<dbReference type="Gene3D" id="3.40.50.1240">
    <property type="entry name" value="Phosphoglycerate mutase-like"/>
    <property type="match status" value="1"/>
</dbReference>
<keyword evidence="6" id="KW-0732">Signal</keyword>
<evidence type="ECO:0000256" key="14">
    <source>
        <dbReference type="SAM" id="Phobius"/>
    </source>
</evidence>
<keyword evidence="7" id="KW-0378">Hydrolase</keyword>
<feature type="transmembrane region" description="Helical" evidence="14">
    <location>
        <begin position="47"/>
        <end position="72"/>
    </location>
</feature>
<keyword evidence="14" id="KW-1133">Transmembrane helix</keyword>
<evidence type="ECO:0000256" key="1">
    <source>
        <dbReference type="ARBA" id="ARBA00004370"/>
    </source>
</evidence>
<evidence type="ECO:0000256" key="10">
    <source>
        <dbReference type="ARBA" id="ARBA00043668"/>
    </source>
</evidence>
<comment type="catalytic activity">
    <reaction evidence="12">
        <text>1D-myo-inositol hexakisphosphate + H2O = 1D-myo-inositol 1,2,4,5,6-pentakisphosphate + phosphate</text>
        <dbReference type="Rhea" id="RHEA:16989"/>
        <dbReference type="ChEBI" id="CHEBI:15377"/>
        <dbReference type="ChEBI" id="CHEBI:43474"/>
        <dbReference type="ChEBI" id="CHEBI:57798"/>
        <dbReference type="ChEBI" id="CHEBI:58130"/>
        <dbReference type="EC" id="3.1.3.62"/>
    </reaction>
    <physiologicalReaction direction="left-to-right" evidence="12">
        <dbReference type="Rhea" id="RHEA:16990"/>
    </physiologicalReaction>
</comment>
<dbReference type="GO" id="GO:0016020">
    <property type="term" value="C:membrane"/>
    <property type="evidence" value="ECO:0007669"/>
    <property type="project" value="UniProtKB-SubCell"/>
</dbReference>
<dbReference type="AlphaFoldDB" id="A0AAJ6QRU5"/>
<sequence>MVSGERGEPTLLVIRNIEGVLHVNPDLFVDENFKPGLRKRHRSNMGVCLRCCLTLSAITLLLIGGTFIYLYLRERHLGCYDPVNGRVCYSDLPEGDRYKWGGTKTDYNVTIQEHLDESVQPLDIPGCQPVLFFLFQRHTTRYPDREDIEEASIRLKKLAEDIVSREKSRLCKQDLQEFSNWVFPFVPDQDNLVAPQGNLIVAEQVARLKKRFPSIFSVERPFQSSSISVDFTSRVRSRETGYAFLKQWFTEGVFNSVIERQIRDNVNDDLLHFHRECAAKLKQKGKLVKTPPAVTSLENSSYYSSLLETLSSRLGRRVSKDDMKVMYRQCMFEMSIVGRSPWCAVFTTADLKLLEFREDLDDYHKDAYGNDMNWKQACGVAANLFESIDEVESPSYASNYTRTVLHFSHAGALKKVLAYFGIGKGPAVKWDEACEPRGWRSSKFCPFNANILFVLHRCLGTQPKMVTLLNEKLILLPGCSSKFCPLGEFRASFQREDLKCELEEICS</sequence>
<evidence type="ECO:0000313" key="16">
    <source>
        <dbReference type="RefSeq" id="XP_003743800.1"/>
    </source>
</evidence>
<keyword evidence="14" id="KW-0812">Transmembrane</keyword>
<dbReference type="InterPro" id="IPR029033">
    <property type="entry name" value="His_PPase_superfam"/>
</dbReference>
<evidence type="ECO:0000256" key="4">
    <source>
        <dbReference type="ARBA" id="ARBA00013040"/>
    </source>
</evidence>
<dbReference type="GO" id="GO:0003993">
    <property type="term" value="F:acid phosphatase activity"/>
    <property type="evidence" value="ECO:0007669"/>
    <property type="project" value="TreeGrafter"/>
</dbReference>
<evidence type="ECO:0000256" key="2">
    <source>
        <dbReference type="ARBA" id="ARBA00008422"/>
    </source>
</evidence>
<gene>
    <name evidence="16" type="primary">LOC100901688</name>
</gene>
<evidence type="ECO:0000256" key="3">
    <source>
        <dbReference type="ARBA" id="ARBA00012976"/>
    </source>
</evidence>
<organism evidence="15 16">
    <name type="scientific">Galendromus occidentalis</name>
    <name type="common">western predatory mite</name>
    <dbReference type="NCBI Taxonomy" id="34638"/>
    <lineage>
        <taxon>Eukaryota</taxon>
        <taxon>Metazoa</taxon>
        <taxon>Ecdysozoa</taxon>
        <taxon>Arthropoda</taxon>
        <taxon>Chelicerata</taxon>
        <taxon>Arachnida</taxon>
        <taxon>Acari</taxon>
        <taxon>Parasitiformes</taxon>
        <taxon>Mesostigmata</taxon>
        <taxon>Gamasina</taxon>
        <taxon>Phytoseioidea</taxon>
        <taxon>Phytoseiidae</taxon>
        <taxon>Typhlodrominae</taxon>
        <taxon>Galendromus</taxon>
    </lineage>
</organism>
<comment type="similarity">
    <text evidence="2">Belongs to the histidine acid phosphatase family. MINPP1 subfamily.</text>
</comment>
<evidence type="ECO:0000256" key="12">
    <source>
        <dbReference type="ARBA" id="ARBA00043691"/>
    </source>
</evidence>
<evidence type="ECO:0000256" key="6">
    <source>
        <dbReference type="ARBA" id="ARBA00022729"/>
    </source>
</evidence>
<dbReference type="CDD" id="cd07061">
    <property type="entry name" value="HP_HAP_like"/>
    <property type="match status" value="1"/>
</dbReference>
<comment type="catalytic activity">
    <reaction evidence="10">
        <text>1D-myo-inositol 1,2,5,6-tetrakisphosphate + H2O = 1D-myo-inositol 1,2,6-trisphosphate + phosphate</text>
        <dbReference type="Rhea" id="RHEA:77119"/>
        <dbReference type="ChEBI" id="CHEBI:15377"/>
        <dbReference type="ChEBI" id="CHEBI:43474"/>
        <dbReference type="ChEBI" id="CHEBI:195535"/>
        <dbReference type="ChEBI" id="CHEBI:195537"/>
        <dbReference type="EC" id="3.1.3.62"/>
    </reaction>
    <physiologicalReaction direction="left-to-right" evidence="10">
        <dbReference type="Rhea" id="RHEA:77120"/>
    </physiologicalReaction>
</comment>
<protein>
    <recommendedName>
        <fullName evidence="5">Multiple inositol polyphosphate phosphatase 1</fullName>
        <ecNumber evidence="4">3.1.3.62</ecNumber>
        <ecNumber evidence="3">3.1.3.80</ecNumber>
    </recommendedName>
    <alternativeName>
        <fullName evidence="9">2,3-bisphosphoglycerate 3-phosphatase</fullName>
    </alternativeName>
</protein>
<evidence type="ECO:0000256" key="8">
    <source>
        <dbReference type="ARBA" id="ARBA00023136"/>
    </source>
</evidence>